<organism evidence="1 2">
    <name type="scientific">Pseudocohnilembus persalinus</name>
    <name type="common">Ciliate</name>
    <dbReference type="NCBI Taxonomy" id="266149"/>
    <lineage>
        <taxon>Eukaryota</taxon>
        <taxon>Sar</taxon>
        <taxon>Alveolata</taxon>
        <taxon>Ciliophora</taxon>
        <taxon>Intramacronucleata</taxon>
        <taxon>Oligohymenophorea</taxon>
        <taxon>Scuticociliatia</taxon>
        <taxon>Philasterida</taxon>
        <taxon>Pseudocohnilembidae</taxon>
        <taxon>Pseudocohnilembus</taxon>
    </lineage>
</organism>
<reference evidence="1 2" key="1">
    <citation type="journal article" date="2015" name="Sci. Rep.">
        <title>Genome of the facultative scuticociliatosis pathogen Pseudocohnilembus persalinus provides insight into its virulence through horizontal gene transfer.</title>
        <authorList>
            <person name="Xiong J."/>
            <person name="Wang G."/>
            <person name="Cheng J."/>
            <person name="Tian M."/>
            <person name="Pan X."/>
            <person name="Warren A."/>
            <person name="Jiang C."/>
            <person name="Yuan D."/>
            <person name="Miao W."/>
        </authorList>
    </citation>
    <scope>NUCLEOTIDE SEQUENCE [LARGE SCALE GENOMIC DNA]</scope>
    <source>
        <strain evidence="1">36N120E</strain>
    </source>
</reference>
<gene>
    <name evidence="1" type="ORF">PPERSA_03307</name>
</gene>
<dbReference type="EMBL" id="LDAU01000243">
    <property type="protein sequence ID" value="KRW98476.1"/>
    <property type="molecule type" value="Genomic_DNA"/>
</dbReference>
<dbReference type="InParanoid" id="A0A0V0Q8B2"/>
<dbReference type="Proteomes" id="UP000054937">
    <property type="component" value="Unassembled WGS sequence"/>
</dbReference>
<name>A0A0V0Q8B2_PSEPJ</name>
<keyword evidence="2" id="KW-1185">Reference proteome</keyword>
<accession>A0A0V0Q8B2</accession>
<proteinExistence type="predicted"/>
<protein>
    <submittedName>
        <fullName evidence="1">Uncharacterized protein</fullName>
    </submittedName>
</protein>
<dbReference type="AlphaFoldDB" id="A0A0V0Q8B2"/>
<dbReference type="OrthoDB" id="283377at2759"/>
<sequence>MEKLKEDFCYCQMDPEEIMRRVPGITRKEAEFITKLGLNPQEQVDFAYIAYNIGLDVFYLANQVFVARQVVTNSKGEKVEVLWNSQAYEDLAMLNVGFAPVLEFTDYHWEIFLWGDPPLKPTSDFDLNVPCTWFEYEQEWWMDCLPQADQMNPPQDMIPFPSPKNPHCRKELWKAQDQIHEEQYINEENWYPEDTKYNIYNQKDFKIKRDSTQNTDDIRI</sequence>
<evidence type="ECO:0000313" key="2">
    <source>
        <dbReference type="Proteomes" id="UP000054937"/>
    </source>
</evidence>
<evidence type="ECO:0000313" key="1">
    <source>
        <dbReference type="EMBL" id="KRW98476.1"/>
    </source>
</evidence>
<dbReference type="OMA" id="YINEENW"/>
<comment type="caution">
    <text evidence="1">The sequence shown here is derived from an EMBL/GenBank/DDBJ whole genome shotgun (WGS) entry which is preliminary data.</text>
</comment>